<dbReference type="Gene3D" id="3.40.640.10">
    <property type="entry name" value="Type I PLP-dependent aspartate aminotransferase-like (Major domain)"/>
    <property type="match status" value="1"/>
</dbReference>
<proteinExistence type="predicted"/>
<keyword evidence="2" id="KW-1185">Reference proteome</keyword>
<name>A0A4P9W2D5_9FUNG</name>
<dbReference type="InterPro" id="IPR015421">
    <property type="entry name" value="PyrdxlP-dep_Trfase_major"/>
</dbReference>
<accession>A0A4P9W2D5</accession>
<gene>
    <name evidence="1" type="ORF">BDK51DRAFT_31818</name>
</gene>
<sequence>MRKHGKRRVADANTDLLRKTCREEQGATKTAEFQQIQFPQRGIAPQPRKRRPARRICWMRGADFSRNPLKLNGLGKDLLVIGLPKKAALVWSPVSYRRTGQPFIVAGSGTLTWDMTAANLVEPGEDVLVVNTGVFGDWFGE</sequence>
<dbReference type="AlphaFoldDB" id="A0A4P9W2D5"/>
<dbReference type="SUPFAM" id="SSF53383">
    <property type="entry name" value="PLP-dependent transferases"/>
    <property type="match status" value="1"/>
</dbReference>
<feature type="non-terminal residue" evidence="1">
    <location>
        <position position="141"/>
    </location>
</feature>
<reference evidence="2" key="1">
    <citation type="journal article" date="2018" name="Nat. Microbiol.">
        <title>Leveraging single-cell genomics to expand the fungal tree of life.</title>
        <authorList>
            <person name="Ahrendt S.R."/>
            <person name="Quandt C.A."/>
            <person name="Ciobanu D."/>
            <person name="Clum A."/>
            <person name="Salamov A."/>
            <person name="Andreopoulos B."/>
            <person name="Cheng J.F."/>
            <person name="Woyke T."/>
            <person name="Pelin A."/>
            <person name="Henrissat B."/>
            <person name="Reynolds N.K."/>
            <person name="Benny G.L."/>
            <person name="Smith M.E."/>
            <person name="James T.Y."/>
            <person name="Grigoriev I.V."/>
        </authorList>
    </citation>
    <scope>NUCLEOTIDE SEQUENCE [LARGE SCALE GENOMIC DNA]</scope>
</reference>
<dbReference type="OrthoDB" id="7403325at2759"/>
<dbReference type="Proteomes" id="UP000269721">
    <property type="component" value="Unassembled WGS sequence"/>
</dbReference>
<dbReference type="EMBL" id="KZ998312">
    <property type="protein sequence ID" value="RKO86304.1"/>
    <property type="molecule type" value="Genomic_DNA"/>
</dbReference>
<evidence type="ECO:0000313" key="1">
    <source>
        <dbReference type="EMBL" id="RKO86304.1"/>
    </source>
</evidence>
<dbReference type="InterPro" id="IPR015424">
    <property type="entry name" value="PyrdxlP-dep_Trfase"/>
</dbReference>
<evidence type="ECO:0000313" key="2">
    <source>
        <dbReference type="Proteomes" id="UP000269721"/>
    </source>
</evidence>
<organism evidence="1 2">
    <name type="scientific">Blyttiomyces helicus</name>
    <dbReference type="NCBI Taxonomy" id="388810"/>
    <lineage>
        <taxon>Eukaryota</taxon>
        <taxon>Fungi</taxon>
        <taxon>Fungi incertae sedis</taxon>
        <taxon>Chytridiomycota</taxon>
        <taxon>Chytridiomycota incertae sedis</taxon>
        <taxon>Chytridiomycetes</taxon>
        <taxon>Chytridiomycetes incertae sedis</taxon>
        <taxon>Blyttiomyces</taxon>
    </lineage>
</organism>
<protein>
    <submittedName>
        <fullName evidence="1">Uncharacterized protein</fullName>
    </submittedName>
</protein>